<dbReference type="GO" id="GO:0005886">
    <property type="term" value="C:plasma membrane"/>
    <property type="evidence" value="ECO:0007669"/>
    <property type="project" value="UniProtKB-SubCell"/>
</dbReference>
<evidence type="ECO:0000256" key="4">
    <source>
        <dbReference type="ARBA" id="ARBA00022723"/>
    </source>
</evidence>
<dbReference type="Gene3D" id="1.20.1260.10">
    <property type="match status" value="1"/>
</dbReference>
<feature type="binding site" evidence="9">
    <location>
        <position position="93"/>
    </location>
    <ligand>
        <name>Fe cation</name>
        <dbReference type="ChEBI" id="CHEBI:24875"/>
        <label>1</label>
    </ligand>
</feature>
<dbReference type="InterPro" id="IPR011566">
    <property type="entry name" value="Ubq_synth_Coq7"/>
</dbReference>
<comment type="catalytic activity">
    <reaction evidence="9">
        <text>a 5-methoxy-2-methyl-3-(all-trans-polyprenyl)benzene-1,4-diol + AH2 + O2 = a 3-demethylubiquinol + A + H2O</text>
        <dbReference type="Rhea" id="RHEA:50908"/>
        <dbReference type="Rhea" id="RHEA-COMP:10859"/>
        <dbReference type="Rhea" id="RHEA-COMP:10914"/>
        <dbReference type="ChEBI" id="CHEBI:13193"/>
        <dbReference type="ChEBI" id="CHEBI:15377"/>
        <dbReference type="ChEBI" id="CHEBI:15379"/>
        <dbReference type="ChEBI" id="CHEBI:17499"/>
        <dbReference type="ChEBI" id="CHEBI:84167"/>
        <dbReference type="ChEBI" id="CHEBI:84422"/>
        <dbReference type="EC" id="1.14.99.60"/>
    </reaction>
</comment>
<dbReference type="SUPFAM" id="SSF47240">
    <property type="entry name" value="Ferritin-like"/>
    <property type="match status" value="1"/>
</dbReference>
<dbReference type="Pfam" id="PF03232">
    <property type="entry name" value="COQ7"/>
    <property type="match status" value="1"/>
</dbReference>
<comment type="function">
    <text evidence="9">Catalyzes the hydroxylation of 2-nonaprenyl-3-methyl-6-methoxy-1,4-benzoquinol during ubiquinone biosynthesis.</text>
</comment>
<feature type="binding site" evidence="9">
    <location>
        <position position="177"/>
    </location>
    <ligand>
        <name>Fe cation</name>
        <dbReference type="ChEBI" id="CHEBI:24875"/>
        <label>2</label>
    </ligand>
</feature>
<dbReference type="GO" id="GO:0008682">
    <property type="term" value="F:3-demethoxyubiquinol 3-hydroxylase activity"/>
    <property type="evidence" value="ECO:0007669"/>
    <property type="project" value="UniProtKB-EC"/>
</dbReference>
<comment type="cofactor">
    <cofactor evidence="9">
        <name>Fe cation</name>
        <dbReference type="ChEBI" id="CHEBI:24875"/>
    </cofactor>
    <text evidence="9">Binds 2 iron ions per subunit.</text>
</comment>
<accession>A0A1D2QT94</accession>
<evidence type="ECO:0000313" key="11">
    <source>
        <dbReference type="Proteomes" id="UP000242502"/>
    </source>
</evidence>
<dbReference type="STRING" id="62101.AB835_01765"/>
<comment type="caution">
    <text evidence="10">The sequence shown here is derived from an EMBL/GenBank/DDBJ whole genome shotgun (WGS) entry which is preliminary data.</text>
</comment>
<protein>
    <recommendedName>
        <fullName evidence="9">3-demethoxyubiquinol 3-hydroxylase</fullName>
        <shortName evidence="9">DMQ hydroxylase</shortName>
        <ecNumber evidence="9">1.14.99.60</ecNumber>
    </recommendedName>
    <alternativeName>
        <fullName evidence="9">2-nonaprenyl-3-methyl-6-methoxy-1,4-benzoquinol hydroxylase</fullName>
    </alternativeName>
</protein>
<keyword evidence="3 9" id="KW-0831">Ubiquinone biosynthesis</keyword>
<dbReference type="PANTHER" id="PTHR11237">
    <property type="entry name" value="COENZYME Q10 BIOSYNTHESIS PROTEIN 7"/>
    <property type="match status" value="1"/>
</dbReference>
<dbReference type="InterPro" id="IPR012347">
    <property type="entry name" value="Ferritin-like"/>
</dbReference>
<feature type="binding site" evidence="9">
    <location>
        <position position="145"/>
    </location>
    <ligand>
        <name>Fe cation</name>
        <dbReference type="ChEBI" id="CHEBI:24875"/>
        <label>2</label>
    </ligand>
</feature>
<evidence type="ECO:0000256" key="6">
    <source>
        <dbReference type="ARBA" id="ARBA00023004"/>
    </source>
</evidence>
<feature type="binding site" evidence="9">
    <location>
        <position position="63"/>
    </location>
    <ligand>
        <name>Fe cation</name>
        <dbReference type="ChEBI" id="CHEBI:24875"/>
        <label>1</label>
    </ligand>
</feature>
<keyword evidence="2 9" id="KW-1003">Cell membrane</keyword>
<reference evidence="10 11" key="1">
    <citation type="journal article" date="2016" name="Appl. Environ. Microbiol.">
        <title>Lack of Overt Genome Reduction in the Bryostatin-Producing Bryozoan Symbiont "Candidatus Endobugula sertula".</title>
        <authorList>
            <person name="Miller I.J."/>
            <person name="Vanee N."/>
            <person name="Fong S.S."/>
            <person name="Lim-Fong G.E."/>
            <person name="Kwan J.C."/>
        </authorList>
    </citation>
    <scope>NUCLEOTIDE SEQUENCE [LARGE SCALE GENOMIC DNA]</scope>
    <source>
        <strain evidence="10">AB1-4</strain>
    </source>
</reference>
<comment type="similarity">
    <text evidence="9">Belongs to the COQ7 family.</text>
</comment>
<dbReference type="EMBL" id="MDLC01000004">
    <property type="protein sequence ID" value="ODS24805.1"/>
    <property type="molecule type" value="Genomic_DNA"/>
</dbReference>
<evidence type="ECO:0000256" key="5">
    <source>
        <dbReference type="ARBA" id="ARBA00023002"/>
    </source>
</evidence>
<name>A0A1D2QT94_9GAMM</name>
<dbReference type="GO" id="GO:0006744">
    <property type="term" value="P:ubiquinone biosynthetic process"/>
    <property type="evidence" value="ECO:0007669"/>
    <property type="project" value="UniProtKB-UniRule"/>
</dbReference>
<evidence type="ECO:0000256" key="2">
    <source>
        <dbReference type="ARBA" id="ARBA00022475"/>
    </source>
</evidence>
<evidence type="ECO:0000256" key="9">
    <source>
        <dbReference type="HAMAP-Rule" id="MF_01658"/>
    </source>
</evidence>
<dbReference type="CDD" id="cd01042">
    <property type="entry name" value="DMQH"/>
    <property type="match status" value="1"/>
</dbReference>
<sequence length="214" mass="23677">MNTRHYSFFDRLITQGDNALRTLSTGNKAYGVPSPASTVSEGELSAKERRHAASLMRVNHTGEVCAQALYQGQSLTAQLPHVRQEMEQAAKEEVDHLNWCDERLKQLDSHTSVLNPLFYGLSFGMGALAGIIGDQISLGFVAATEEKVCQHLETHIQQLPDDDNKSRAIVKQMLKDEARHQQAAIDAGGSEFPIPVKLGMTLMSKIMTKTTYHI</sequence>
<evidence type="ECO:0000313" key="10">
    <source>
        <dbReference type="EMBL" id="ODS24805.1"/>
    </source>
</evidence>
<proteinExistence type="inferred from homology"/>
<keyword evidence="6 9" id="KW-0408">Iron</keyword>
<feature type="binding site" evidence="9">
    <location>
        <position position="96"/>
    </location>
    <ligand>
        <name>Fe cation</name>
        <dbReference type="ChEBI" id="CHEBI:24875"/>
        <label>1</label>
    </ligand>
</feature>
<evidence type="ECO:0000256" key="3">
    <source>
        <dbReference type="ARBA" id="ARBA00022688"/>
    </source>
</evidence>
<comment type="subcellular location">
    <subcellularLocation>
        <location evidence="9">Cell membrane</location>
        <topology evidence="9">Peripheral membrane protein</topology>
    </subcellularLocation>
</comment>
<keyword evidence="4 9" id="KW-0479">Metal-binding</keyword>
<keyword evidence="5 9" id="KW-0560">Oxidoreductase</keyword>
<comment type="pathway">
    <text evidence="1 9">Cofactor biosynthesis; ubiquinone biosynthesis.</text>
</comment>
<feature type="binding site" evidence="9">
    <location>
        <position position="93"/>
    </location>
    <ligand>
        <name>Fe cation</name>
        <dbReference type="ChEBI" id="CHEBI:24875"/>
        <label>2</label>
    </ligand>
</feature>
<evidence type="ECO:0000256" key="7">
    <source>
        <dbReference type="ARBA" id="ARBA00023033"/>
    </source>
</evidence>
<dbReference type="GO" id="GO:0046872">
    <property type="term" value="F:metal ion binding"/>
    <property type="evidence" value="ECO:0007669"/>
    <property type="project" value="UniProtKB-KW"/>
</dbReference>
<keyword evidence="8 9" id="KW-0472">Membrane</keyword>
<gene>
    <name evidence="9" type="primary">coq7</name>
    <name evidence="10" type="ORF">AB835_01765</name>
</gene>
<dbReference type="EC" id="1.14.99.60" evidence="9"/>
<evidence type="ECO:0000256" key="8">
    <source>
        <dbReference type="ARBA" id="ARBA00023136"/>
    </source>
</evidence>
<feature type="binding site" evidence="9">
    <location>
        <position position="177"/>
    </location>
    <ligand>
        <name>Fe cation</name>
        <dbReference type="ChEBI" id="CHEBI:24875"/>
        <label>1</label>
    </ligand>
</feature>
<dbReference type="Proteomes" id="UP000242502">
    <property type="component" value="Unassembled WGS sequence"/>
</dbReference>
<dbReference type="InterPro" id="IPR047809">
    <property type="entry name" value="COQ7_proteobact"/>
</dbReference>
<evidence type="ECO:0000256" key="1">
    <source>
        <dbReference type="ARBA" id="ARBA00004749"/>
    </source>
</evidence>
<dbReference type="HAMAP" id="MF_01658">
    <property type="entry name" value="COQ7"/>
    <property type="match status" value="1"/>
</dbReference>
<keyword evidence="7 9" id="KW-0503">Monooxygenase</keyword>
<dbReference type="InterPro" id="IPR009078">
    <property type="entry name" value="Ferritin-like_SF"/>
</dbReference>
<dbReference type="PANTHER" id="PTHR11237:SF4">
    <property type="entry name" value="5-DEMETHOXYUBIQUINONE HYDROXYLASE, MITOCHONDRIAL"/>
    <property type="match status" value="1"/>
</dbReference>
<dbReference type="NCBIfam" id="NF033656">
    <property type="entry name" value="DMQ_monoox_COQ7"/>
    <property type="match status" value="1"/>
</dbReference>
<feature type="binding site" evidence="9">
    <location>
        <position position="180"/>
    </location>
    <ligand>
        <name>Fe cation</name>
        <dbReference type="ChEBI" id="CHEBI:24875"/>
        <label>2</label>
    </ligand>
</feature>
<dbReference type="UniPathway" id="UPA00232"/>
<dbReference type="AlphaFoldDB" id="A0A1D2QT94"/>
<organism evidence="10 11">
    <name type="scientific">Candidatus Endobugula sertula</name>
    <name type="common">Bugula neritina bacterial symbiont</name>
    <dbReference type="NCBI Taxonomy" id="62101"/>
    <lineage>
        <taxon>Bacteria</taxon>
        <taxon>Pseudomonadati</taxon>
        <taxon>Pseudomonadota</taxon>
        <taxon>Gammaproteobacteria</taxon>
        <taxon>Cellvibrionales</taxon>
        <taxon>Cellvibrionaceae</taxon>
        <taxon>Candidatus Endobugula</taxon>
    </lineage>
</organism>